<accession>A0A803MNC7</accession>
<keyword evidence="3" id="KW-1185">Reference proteome</keyword>
<dbReference type="GO" id="GO:0004523">
    <property type="term" value="F:RNA-DNA hybrid ribonuclease activity"/>
    <property type="evidence" value="ECO:0007669"/>
    <property type="project" value="InterPro"/>
</dbReference>
<dbReference type="PANTHER" id="PTHR31694">
    <property type="entry name" value="DESICCATION-LIKE PROTEIN"/>
    <property type="match status" value="1"/>
</dbReference>
<proteinExistence type="predicted"/>
<dbReference type="Gene3D" id="3.30.420.10">
    <property type="entry name" value="Ribonuclease H-like superfamily/Ribonuclease H"/>
    <property type="match status" value="1"/>
</dbReference>
<dbReference type="Pfam" id="PF13456">
    <property type="entry name" value="RVT_3"/>
    <property type="match status" value="1"/>
</dbReference>
<dbReference type="Pfam" id="PF13668">
    <property type="entry name" value="Ferritin_2"/>
    <property type="match status" value="1"/>
</dbReference>
<dbReference type="AlphaFoldDB" id="A0A803MNC7"/>
<feature type="domain" description="RNase H type-1" evidence="1">
    <location>
        <begin position="4"/>
        <end position="66"/>
    </location>
</feature>
<evidence type="ECO:0000313" key="3">
    <source>
        <dbReference type="Proteomes" id="UP000596660"/>
    </source>
</evidence>
<dbReference type="Gramene" id="AUR62032778-RA">
    <property type="protein sequence ID" value="AUR62032778-RA:cds"/>
    <property type="gene ID" value="AUR62032778"/>
</dbReference>
<organism evidence="2 3">
    <name type="scientific">Chenopodium quinoa</name>
    <name type="common">Quinoa</name>
    <dbReference type="NCBI Taxonomy" id="63459"/>
    <lineage>
        <taxon>Eukaryota</taxon>
        <taxon>Viridiplantae</taxon>
        <taxon>Streptophyta</taxon>
        <taxon>Embryophyta</taxon>
        <taxon>Tracheophyta</taxon>
        <taxon>Spermatophyta</taxon>
        <taxon>Magnoliopsida</taxon>
        <taxon>eudicotyledons</taxon>
        <taxon>Gunneridae</taxon>
        <taxon>Pentapetalae</taxon>
        <taxon>Caryophyllales</taxon>
        <taxon>Chenopodiaceae</taxon>
        <taxon>Chenopodioideae</taxon>
        <taxon>Atripliceae</taxon>
        <taxon>Chenopodium</taxon>
    </lineage>
</organism>
<dbReference type="GO" id="GO:0003676">
    <property type="term" value="F:nucleic acid binding"/>
    <property type="evidence" value="ECO:0007669"/>
    <property type="project" value="InterPro"/>
</dbReference>
<name>A0A803MNC7_CHEQI</name>
<dbReference type="InterPro" id="IPR036397">
    <property type="entry name" value="RNaseH_sf"/>
</dbReference>
<reference evidence="2" key="2">
    <citation type="submission" date="2021-03" db="UniProtKB">
        <authorList>
            <consortium name="EnsemblPlants"/>
        </authorList>
    </citation>
    <scope>IDENTIFICATION</scope>
</reference>
<dbReference type="InterPro" id="IPR044730">
    <property type="entry name" value="RNase_H-like_dom_plant"/>
</dbReference>
<dbReference type="CDD" id="cd06222">
    <property type="entry name" value="RNase_H_like"/>
    <property type="match status" value="1"/>
</dbReference>
<dbReference type="InterPro" id="IPR052965">
    <property type="entry name" value="Pigment-catalase-like"/>
</dbReference>
<evidence type="ECO:0000259" key="1">
    <source>
        <dbReference type="Pfam" id="PF13456"/>
    </source>
</evidence>
<reference evidence="2" key="1">
    <citation type="journal article" date="2017" name="Nature">
        <title>The genome of Chenopodium quinoa.</title>
        <authorList>
            <person name="Jarvis D.E."/>
            <person name="Ho Y.S."/>
            <person name="Lightfoot D.J."/>
            <person name="Schmoeckel S.M."/>
            <person name="Li B."/>
            <person name="Borm T.J.A."/>
            <person name="Ohyanagi H."/>
            <person name="Mineta K."/>
            <person name="Michell C.T."/>
            <person name="Saber N."/>
            <person name="Kharbatia N.M."/>
            <person name="Rupper R.R."/>
            <person name="Sharp A.R."/>
            <person name="Dally N."/>
            <person name="Boughton B.A."/>
            <person name="Woo Y.H."/>
            <person name="Gao G."/>
            <person name="Schijlen E.G.W.M."/>
            <person name="Guo X."/>
            <person name="Momin A.A."/>
            <person name="Negrao S."/>
            <person name="Al-Babili S."/>
            <person name="Gehring C."/>
            <person name="Roessner U."/>
            <person name="Jung C."/>
            <person name="Murphy K."/>
            <person name="Arold S.T."/>
            <person name="Gojobori T."/>
            <person name="van der Linden C.G."/>
            <person name="van Loo E.N."/>
            <person name="Jellen E.N."/>
            <person name="Maughan P.J."/>
            <person name="Tester M."/>
        </authorList>
    </citation>
    <scope>NUCLEOTIDE SEQUENCE [LARGE SCALE GENOMIC DNA]</scope>
    <source>
        <strain evidence="2">cv. PI 614886</strain>
    </source>
</reference>
<dbReference type="OMA" id="YCLGESS"/>
<evidence type="ECO:0000313" key="2">
    <source>
        <dbReference type="EnsemblPlants" id="AUR62032778-RA:cds"/>
    </source>
</evidence>
<dbReference type="Proteomes" id="UP000596660">
    <property type="component" value="Unplaced"/>
</dbReference>
<dbReference type="EnsemblPlants" id="AUR62032778-RA">
    <property type="protein sequence ID" value="AUR62032778-RA:cds"/>
    <property type="gene ID" value="AUR62032778"/>
</dbReference>
<sequence>MGPSKLQIQLDSQALVLTLKNANPYVGEAVHSIARCKKILEETNWQFEVHHIYREANRAADLLANQGVSQNNNIEAIKEVVKGFPRPTLNLSSAQFSEVVNSAFEHPLFPPFDPYRNSINYLLASYLIPYVGLTGYVGTIPKLLSVESRKLVAGLLAVKSGQDAVIRSLLYQRRLQRVVPYKITVQEFTNRLSKLRNKLGSDLGSRDEGIFVDQKDGAEGKIKGNILVGDENSLGYPRSPIEVLNIVYGSGDPKKVGGFFPKGADGYIAQSYL</sequence>
<dbReference type="InterPro" id="IPR002156">
    <property type="entry name" value="RNaseH_domain"/>
</dbReference>
<protein>
    <recommendedName>
        <fullName evidence="1">RNase H type-1 domain-containing protein</fullName>
    </recommendedName>
</protein>
<dbReference type="PANTHER" id="PTHR31694:SF12">
    <property type="entry name" value="DESICCATION-LIKE PROTEIN"/>
    <property type="match status" value="1"/>
</dbReference>